<accession>A0A1X7FE62</accession>
<proteinExistence type="predicted"/>
<sequence length="77" mass="7872">MAATLATAGRLVDREVLDEAIEAFGRAADGGHGDAGRNLFGTAVVAIQTGVMADATLDRVAAAARSRLMAEPRDSMA</sequence>
<gene>
    <name evidence="1" type="ORF">SAMN02982917_2641</name>
</gene>
<protein>
    <submittedName>
        <fullName evidence="1">Uncharacterized protein</fullName>
    </submittedName>
</protein>
<dbReference type="EMBL" id="FXAK01000005">
    <property type="protein sequence ID" value="SMF50713.1"/>
    <property type="molecule type" value="Genomic_DNA"/>
</dbReference>
<evidence type="ECO:0000313" key="2">
    <source>
        <dbReference type="Proteomes" id="UP000192936"/>
    </source>
</evidence>
<dbReference type="AlphaFoldDB" id="A0A1X7FE62"/>
<organism evidence="1 2">
    <name type="scientific">Azospirillum oryzae</name>
    <dbReference type="NCBI Taxonomy" id="286727"/>
    <lineage>
        <taxon>Bacteria</taxon>
        <taxon>Pseudomonadati</taxon>
        <taxon>Pseudomonadota</taxon>
        <taxon>Alphaproteobacteria</taxon>
        <taxon>Rhodospirillales</taxon>
        <taxon>Azospirillaceae</taxon>
        <taxon>Azospirillum</taxon>
    </lineage>
</organism>
<reference evidence="1 2" key="1">
    <citation type="submission" date="2017-04" db="EMBL/GenBank/DDBJ databases">
        <authorList>
            <person name="Afonso C.L."/>
            <person name="Miller P.J."/>
            <person name="Scott M.A."/>
            <person name="Spackman E."/>
            <person name="Goraichik I."/>
            <person name="Dimitrov K.M."/>
            <person name="Suarez D.L."/>
            <person name="Swayne D.E."/>
        </authorList>
    </citation>
    <scope>NUCLEOTIDE SEQUENCE [LARGE SCALE GENOMIC DNA]</scope>
    <source>
        <strain evidence="1 2">A2P</strain>
    </source>
</reference>
<name>A0A1X7FE62_9PROT</name>
<evidence type="ECO:0000313" key="1">
    <source>
        <dbReference type="EMBL" id="SMF50713.1"/>
    </source>
</evidence>
<dbReference type="STRING" id="286727.SAMN02982917_2641"/>
<dbReference type="RefSeq" id="WP_085085971.1">
    <property type="nucleotide sequence ID" value="NZ_FXAK01000005.1"/>
</dbReference>
<dbReference type="Proteomes" id="UP000192936">
    <property type="component" value="Unassembled WGS sequence"/>
</dbReference>